<dbReference type="InterPro" id="IPR001789">
    <property type="entry name" value="Sig_transdc_resp-reg_receiver"/>
</dbReference>
<dbReference type="SMART" id="SM00862">
    <property type="entry name" value="Trans_reg_C"/>
    <property type="match status" value="1"/>
</dbReference>
<feature type="compositionally biased region" description="Basic and acidic residues" evidence="8">
    <location>
        <begin position="239"/>
        <end position="249"/>
    </location>
</feature>
<evidence type="ECO:0000313" key="11">
    <source>
        <dbReference type="EMBL" id="BDZ78254.1"/>
    </source>
</evidence>
<evidence type="ECO:0000256" key="6">
    <source>
        <dbReference type="PROSITE-ProRule" id="PRU00169"/>
    </source>
</evidence>
<proteinExistence type="predicted"/>
<name>A0ABN6Z4F1_9FIRM</name>
<dbReference type="PROSITE" id="PS50110">
    <property type="entry name" value="RESPONSE_REGULATORY"/>
    <property type="match status" value="1"/>
</dbReference>
<dbReference type="PANTHER" id="PTHR48111">
    <property type="entry name" value="REGULATOR OF RPOS"/>
    <property type="match status" value="1"/>
</dbReference>
<keyword evidence="2" id="KW-0902">Two-component regulatory system</keyword>
<evidence type="ECO:0000256" key="3">
    <source>
        <dbReference type="ARBA" id="ARBA00023015"/>
    </source>
</evidence>
<evidence type="ECO:0000256" key="1">
    <source>
        <dbReference type="ARBA" id="ARBA00022553"/>
    </source>
</evidence>
<evidence type="ECO:0000256" key="4">
    <source>
        <dbReference type="ARBA" id="ARBA00023125"/>
    </source>
</evidence>
<feature type="domain" description="OmpR/PhoB-type" evidence="10">
    <location>
        <begin position="125"/>
        <end position="224"/>
    </location>
</feature>
<organism evidence="11 12">
    <name type="scientific">Claveliimonas bilis</name>
    <dbReference type="NCBI Taxonomy" id="3028070"/>
    <lineage>
        <taxon>Bacteria</taxon>
        <taxon>Bacillati</taxon>
        <taxon>Bacillota</taxon>
        <taxon>Clostridia</taxon>
        <taxon>Lachnospirales</taxon>
        <taxon>Lachnospiraceae</taxon>
        <taxon>Claveliimonas</taxon>
    </lineage>
</organism>
<keyword evidence="5" id="KW-0804">Transcription</keyword>
<keyword evidence="4 7" id="KW-0238">DNA-binding</keyword>
<dbReference type="RefSeq" id="WP_230105413.1">
    <property type="nucleotide sequence ID" value="NZ_AP024845.1"/>
</dbReference>
<sequence>MEKLLFIDDDLDFLESNRIYFTRKGYKVYQCSSPKEAWELLQNTAFDCVILDIDMPEIDGFSLCRHFREQSRAPVIFLSGFSDTESRIQSFQSGGDDFLAKPYDILELEYRIRARIRRSESVFYNDVLTFGPLVIDMDRRIVSYNGKEEYFSALQFDILSFLAQNPGKVFSYEQLYDRIWKTPIVGSRHNLQVTVSTIRHKLTALCNEKQYIKTVSRKGYCFSPPKDQDFSPSFPSEQENQKDSSHHTN</sequence>
<keyword evidence="3" id="KW-0805">Transcription regulation</keyword>
<evidence type="ECO:0000259" key="9">
    <source>
        <dbReference type="PROSITE" id="PS50110"/>
    </source>
</evidence>
<dbReference type="InterPro" id="IPR001867">
    <property type="entry name" value="OmpR/PhoB-type_DNA-bd"/>
</dbReference>
<protein>
    <submittedName>
        <fullName evidence="11">DNA-binding response regulator</fullName>
    </submittedName>
</protein>
<dbReference type="PANTHER" id="PTHR48111:SF1">
    <property type="entry name" value="TWO-COMPONENT RESPONSE REGULATOR ORR33"/>
    <property type="match status" value="1"/>
</dbReference>
<accession>A0ABN6Z4F1</accession>
<keyword evidence="12" id="KW-1185">Reference proteome</keyword>
<dbReference type="Pfam" id="PF00072">
    <property type="entry name" value="Response_reg"/>
    <property type="match status" value="1"/>
</dbReference>
<dbReference type="SMART" id="SM00448">
    <property type="entry name" value="REC"/>
    <property type="match status" value="1"/>
</dbReference>
<evidence type="ECO:0000259" key="10">
    <source>
        <dbReference type="PROSITE" id="PS51755"/>
    </source>
</evidence>
<evidence type="ECO:0000256" key="7">
    <source>
        <dbReference type="PROSITE-ProRule" id="PRU01091"/>
    </source>
</evidence>
<dbReference type="GO" id="GO:0003677">
    <property type="term" value="F:DNA binding"/>
    <property type="evidence" value="ECO:0007669"/>
    <property type="project" value="UniProtKB-KW"/>
</dbReference>
<feature type="modified residue" description="4-aspartylphosphate" evidence="6">
    <location>
        <position position="52"/>
    </location>
</feature>
<evidence type="ECO:0000256" key="5">
    <source>
        <dbReference type="ARBA" id="ARBA00023163"/>
    </source>
</evidence>
<dbReference type="CDD" id="cd17574">
    <property type="entry name" value="REC_OmpR"/>
    <property type="match status" value="1"/>
</dbReference>
<evidence type="ECO:0000313" key="12">
    <source>
        <dbReference type="Proteomes" id="UP001305815"/>
    </source>
</evidence>
<dbReference type="PROSITE" id="PS51755">
    <property type="entry name" value="OMPR_PHOB"/>
    <property type="match status" value="1"/>
</dbReference>
<evidence type="ECO:0000256" key="2">
    <source>
        <dbReference type="ARBA" id="ARBA00023012"/>
    </source>
</evidence>
<dbReference type="Proteomes" id="UP001305815">
    <property type="component" value="Chromosome"/>
</dbReference>
<feature type="DNA-binding region" description="OmpR/PhoB-type" evidence="7">
    <location>
        <begin position="125"/>
        <end position="224"/>
    </location>
</feature>
<reference evidence="12" key="1">
    <citation type="journal article" date="2023" name="Int. J. Syst. Evol. Microbiol.">
        <title>Claveliimonas bilis gen. nov., sp. nov., deoxycholic acid-producing bacteria isolated from human faeces, and reclassification of Sellimonas monacensis Zenner et al. 2021 as Claveliimonas monacensis comb. nov.</title>
        <authorList>
            <person name="Hisatomi A."/>
            <person name="Kastawa N.W.E.P.G."/>
            <person name="Song I."/>
            <person name="Ohkuma M."/>
            <person name="Fukiya S."/>
            <person name="Sakamoto M."/>
        </authorList>
    </citation>
    <scope>NUCLEOTIDE SEQUENCE [LARGE SCALE GENOMIC DNA]</scope>
    <source>
        <strain evidence="12">12BBH14</strain>
    </source>
</reference>
<dbReference type="EMBL" id="AP027742">
    <property type="protein sequence ID" value="BDZ78254.1"/>
    <property type="molecule type" value="Genomic_DNA"/>
</dbReference>
<dbReference type="CDD" id="cd00383">
    <property type="entry name" value="trans_reg_C"/>
    <property type="match status" value="1"/>
</dbReference>
<dbReference type="InterPro" id="IPR039420">
    <property type="entry name" value="WalR-like"/>
</dbReference>
<feature type="region of interest" description="Disordered" evidence="8">
    <location>
        <begin position="224"/>
        <end position="249"/>
    </location>
</feature>
<keyword evidence="1 6" id="KW-0597">Phosphoprotein</keyword>
<evidence type="ECO:0000256" key="8">
    <source>
        <dbReference type="SAM" id="MobiDB-lite"/>
    </source>
</evidence>
<feature type="domain" description="Response regulatory" evidence="9">
    <location>
        <begin position="3"/>
        <end position="116"/>
    </location>
</feature>
<dbReference type="Pfam" id="PF00486">
    <property type="entry name" value="Trans_reg_C"/>
    <property type="match status" value="1"/>
</dbReference>
<gene>
    <name evidence="11" type="ORF">Lac1_24370</name>
</gene>